<keyword evidence="1" id="KW-1133">Transmembrane helix</keyword>
<proteinExistence type="predicted"/>
<evidence type="ECO:0000313" key="2">
    <source>
        <dbReference type="EMBL" id="OGG31329.1"/>
    </source>
</evidence>
<keyword evidence="1" id="KW-0812">Transmembrane</keyword>
<feature type="transmembrane region" description="Helical" evidence="1">
    <location>
        <begin position="12"/>
        <end position="33"/>
    </location>
</feature>
<gene>
    <name evidence="2" type="ORF">A3A63_00510</name>
</gene>
<accession>A0A1F6B323</accession>
<dbReference type="Proteomes" id="UP000176450">
    <property type="component" value="Unassembled WGS sequence"/>
</dbReference>
<organism evidence="2 3">
    <name type="scientific">Candidatus Gottesmanbacteria bacterium RIFCSPLOWO2_01_FULL_46_9</name>
    <dbReference type="NCBI Taxonomy" id="1798394"/>
    <lineage>
        <taxon>Bacteria</taxon>
        <taxon>Candidatus Gottesmaniibacteriota</taxon>
    </lineage>
</organism>
<dbReference type="EMBL" id="MFJX01000015">
    <property type="protein sequence ID" value="OGG31329.1"/>
    <property type="molecule type" value="Genomic_DNA"/>
</dbReference>
<feature type="transmembrane region" description="Helical" evidence="1">
    <location>
        <begin position="45"/>
        <end position="67"/>
    </location>
</feature>
<name>A0A1F6B323_9BACT</name>
<evidence type="ECO:0000313" key="3">
    <source>
        <dbReference type="Proteomes" id="UP000176450"/>
    </source>
</evidence>
<protein>
    <submittedName>
        <fullName evidence="2">Uncharacterized protein</fullName>
    </submittedName>
</protein>
<feature type="transmembrane region" description="Helical" evidence="1">
    <location>
        <begin position="79"/>
        <end position="99"/>
    </location>
</feature>
<sequence length="191" mass="21693">METLEKSIGMKKVLRFVVFHVACFIAGTALFILVFRAPVITHVVFFYRGVVLLGATTVFIVCVLAGWKHWSNTALYTIRDILVAGVVLFCINLVVFTHLPVTADRSMTVFFLGYMAKHDRAFTSDQLRQAFVETYVNRNNALEKRFHEQEQSGTIEQIGDTFTITKRGMLLMRLYGWAATLFGVDKKNLSL</sequence>
<keyword evidence="1" id="KW-0472">Membrane</keyword>
<reference evidence="2 3" key="1">
    <citation type="journal article" date="2016" name="Nat. Commun.">
        <title>Thousands of microbial genomes shed light on interconnected biogeochemical processes in an aquifer system.</title>
        <authorList>
            <person name="Anantharaman K."/>
            <person name="Brown C.T."/>
            <person name="Hug L.A."/>
            <person name="Sharon I."/>
            <person name="Castelle C.J."/>
            <person name="Probst A.J."/>
            <person name="Thomas B.C."/>
            <person name="Singh A."/>
            <person name="Wilkins M.J."/>
            <person name="Karaoz U."/>
            <person name="Brodie E.L."/>
            <person name="Williams K.H."/>
            <person name="Hubbard S.S."/>
            <person name="Banfield J.F."/>
        </authorList>
    </citation>
    <scope>NUCLEOTIDE SEQUENCE [LARGE SCALE GENOMIC DNA]</scope>
</reference>
<comment type="caution">
    <text evidence="2">The sequence shown here is derived from an EMBL/GenBank/DDBJ whole genome shotgun (WGS) entry which is preliminary data.</text>
</comment>
<evidence type="ECO:0000256" key="1">
    <source>
        <dbReference type="SAM" id="Phobius"/>
    </source>
</evidence>
<dbReference type="AlphaFoldDB" id="A0A1F6B323"/>